<evidence type="ECO:0000313" key="2">
    <source>
        <dbReference type="Proteomes" id="UP001552299"/>
    </source>
</evidence>
<reference evidence="1 2" key="1">
    <citation type="journal article" date="2024" name="Plant Biotechnol. J.">
        <title>Dendrobium thyrsiflorum genome and its molecular insights into genes involved in important horticultural traits.</title>
        <authorList>
            <person name="Chen B."/>
            <person name="Wang J.Y."/>
            <person name="Zheng P.J."/>
            <person name="Li K.L."/>
            <person name="Liang Y.M."/>
            <person name="Chen X.F."/>
            <person name="Zhang C."/>
            <person name="Zhao X."/>
            <person name="He X."/>
            <person name="Zhang G.Q."/>
            <person name="Liu Z.J."/>
            <person name="Xu Q."/>
        </authorList>
    </citation>
    <scope>NUCLEOTIDE SEQUENCE [LARGE SCALE GENOMIC DNA]</scope>
    <source>
        <strain evidence="1">GZMU011</strain>
    </source>
</reference>
<evidence type="ECO:0000313" key="1">
    <source>
        <dbReference type="EMBL" id="KAL0906931.1"/>
    </source>
</evidence>
<dbReference type="Proteomes" id="UP001552299">
    <property type="component" value="Unassembled WGS sequence"/>
</dbReference>
<protein>
    <submittedName>
        <fullName evidence="1">Uncharacterized protein</fullName>
    </submittedName>
</protein>
<organism evidence="1 2">
    <name type="scientific">Dendrobium thyrsiflorum</name>
    <name type="common">Pinecone-like raceme dendrobium</name>
    <name type="synonym">Orchid</name>
    <dbReference type="NCBI Taxonomy" id="117978"/>
    <lineage>
        <taxon>Eukaryota</taxon>
        <taxon>Viridiplantae</taxon>
        <taxon>Streptophyta</taxon>
        <taxon>Embryophyta</taxon>
        <taxon>Tracheophyta</taxon>
        <taxon>Spermatophyta</taxon>
        <taxon>Magnoliopsida</taxon>
        <taxon>Liliopsida</taxon>
        <taxon>Asparagales</taxon>
        <taxon>Orchidaceae</taxon>
        <taxon>Epidendroideae</taxon>
        <taxon>Malaxideae</taxon>
        <taxon>Dendrobiinae</taxon>
        <taxon>Dendrobium</taxon>
    </lineage>
</organism>
<name>A0ABD0U491_DENTH</name>
<dbReference type="InterPro" id="IPR008189">
    <property type="entry name" value="rRNA_ssu_MeTfrase_I"/>
</dbReference>
<sequence length="112" mass="12392">MRLKLCVIAREMTKLHEEFWRGTLGEAVMVFSSGQPKGEITLLIEGRADSPAKAPSEDELEYELRDLISKGHSISTSVKIVAEGTAVKRKDVYALALRLFAKHDETEESSSG</sequence>
<keyword evidence="2" id="KW-1185">Reference proteome</keyword>
<dbReference type="AlphaFoldDB" id="A0ABD0U491"/>
<dbReference type="Gene3D" id="3.30.950.10">
    <property type="entry name" value="Methyltransferase, Cobalt-precorrin-4 Transmethylase, Domain 2"/>
    <property type="match status" value="1"/>
</dbReference>
<comment type="caution">
    <text evidence="1">The sequence shown here is derived from an EMBL/GenBank/DDBJ whole genome shotgun (WGS) entry which is preliminary data.</text>
</comment>
<gene>
    <name evidence="1" type="ORF">M5K25_025466</name>
</gene>
<dbReference type="InterPro" id="IPR014776">
    <property type="entry name" value="4pyrrole_Mease_sub2"/>
</dbReference>
<dbReference type="PANTHER" id="PTHR46111">
    <property type="entry name" value="RIBOSOMAL RNA SMALL SUBUNIT METHYLTRANSFERASE I"/>
    <property type="match status" value="1"/>
</dbReference>
<proteinExistence type="predicted"/>
<dbReference type="SUPFAM" id="SSF53790">
    <property type="entry name" value="Tetrapyrrole methylase"/>
    <property type="match status" value="1"/>
</dbReference>
<dbReference type="EMBL" id="JANQDX010000018">
    <property type="protein sequence ID" value="KAL0906931.1"/>
    <property type="molecule type" value="Genomic_DNA"/>
</dbReference>
<accession>A0ABD0U491</accession>
<dbReference type="InterPro" id="IPR035996">
    <property type="entry name" value="4pyrrol_Methylase_sf"/>
</dbReference>
<dbReference type="PANTHER" id="PTHR46111:SF1">
    <property type="entry name" value="RIBOSOMAL RNA SMALL SUBUNIT METHYLTRANSFERASE I"/>
    <property type="match status" value="1"/>
</dbReference>